<proteinExistence type="inferred from homology"/>
<evidence type="ECO:0000313" key="6">
    <source>
        <dbReference type="EMBL" id="MBP2380437.1"/>
    </source>
</evidence>
<dbReference type="EC" id="1.1.1.31" evidence="6"/>
<dbReference type="PANTHER" id="PTHR43060:SF15">
    <property type="entry name" value="3-HYDROXYISOBUTYRATE DEHYDROGENASE-LIKE 1, MITOCHONDRIAL-RELATED"/>
    <property type="match status" value="1"/>
</dbReference>
<dbReference type="SUPFAM" id="SSF48179">
    <property type="entry name" value="6-phosphogluconate dehydrogenase C-terminal domain-like"/>
    <property type="match status" value="1"/>
</dbReference>
<dbReference type="GO" id="GO:0008442">
    <property type="term" value="F:3-hydroxyisobutyrate dehydrogenase activity"/>
    <property type="evidence" value="ECO:0007669"/>
    <property type="project" value="UniProtKB-EC"/>
</dbReference>
<feature type="domain" description="6-phosphogluconate dehydrogenase NADP-binding" evidence="4">
    <location>
        <begin position="11"/>
        <end position="162"/>
    </location>
</feature>
<dbReference type="PIRSF" id="PIRSF000103">
    <property type="entry name" value="HIBADH"/>
    <property type="match status" value="1"/>
</dbReference>
<name>A0ABS4WW52_9MICO</name>
<evidence type="ECO:0000313" key="7">
    <source>
        <dbReference type="Proteomes" id="UP001519290"/>
    </source>
</evidence>
<comment type="caution">
    <text evidence="6">The sequence shown here is derived from an EMBL/GenBank/DDBJ whole genome shotgun (WGS) entry which is preliminary data.</text>
</comment>
<sequence length="303" mass="30813">MTEDLLATRPVTVVGVGAIGLPMALRLAAAGAAVTGVDPVEESRRRAAAHGLTAEATAASAAAADTVICMVATPDQLREAALGANGLLATMRPGATLVVMSTVGVAPVEEVLAAAAGTGITVLDVPVTGGVAGAEAGTLTLFASGDPARLAELRPLLEAMGTLRDCGPAVGRGQAMKAVNQLLASVHLVAAAEALAFAEALGLDPTEAFEAVSGGAGGSWMLSDRGPRMLEGLDAQVMSSVGIFVKDSGLVCDMAEEAGFEAPLVTAARDRFRAAAEQDLLRRDDSQVIRTYRDLENEKDRQV</sequence>
<dbReference type="InterPro" id="IPR029154">
    <property type="entry name" value="HIBADH-like_NADP-bd"/>
</dbReference>
<dbReference type="Pfam" id="PF03446">
    <property type="entry name" value="NAD_binding_2"/>
    <property type="match status" value="1"/>
</dbReference>
<evidence type="ECO:0000256" key="2">
    <source>
        <dbReference type="ARBA" id="ARBA00023002"/>
    </source>
</evidence>
<accession>A0ABS4WW52</accession>
<evidence type="ECO:0000256" key="3">
    <source>
        <dbReference type="ARBA" id="ARBA00023027"/>
    </source>
</evidence>
<keyword evidence="2 6" id="KW-0560">Oxidoreductase</keyword>
<dbReference type="Pfam" id="PF14833">
    <property type="entry name" value="NAD_binding_11"/>
    <property type="match status" value="1"/>
</dbReference>
<organism evidence="6 7">
    <name type="scientific">Brachybacterium sacelli</name>
    <dbReference type="NCBI Taxonomy" id="173364"/>
    <lineage>
        <taxon>Bacteria</taxon>
        <taxon>Bacillati</taxon>
        <taxon>Actinomycetota</taxon>
        <taxon>Actinomycetes</taxon>
        <taxon>Micrococcales</taxon>
        <taxon>Dermabacteraceae</taxon>
        <taxon>Brachybacterium</taxon>
    </lineage>
</organism>
<evidence type="ECO:0000259" key="4">
    <source>
        <dbReference type="Pfam" id="PF03446"/>
    </source>
</evidence>
<dbReference type="InterPro" id="IPR008927">
    <property type="entry name" value="6-PGluconate_DH-like_C_sf"/>
</dbReference>
<comment type="similarity">
    <text evidence="1">Belongs to the HIBADH-related family.</text>
</comment>
<dbReference type="EMBL" id="JAGIOD010000001">
    <property type="protein sequence ID" value="MBP2380437.1"/>
    <property type="molecule type" value="Genomic_DNA"/>
</dbReference>
<dbReference type="InterPro" id="IPR015815">
    <property type="entry name" value="HIBADH-related"/>
</dbReference>
<dbReference type="Gene3D" id="1.10.1040.10">
    <property type="entry name" value="N-(1-d-carboxylethyl)-l-norvaline Dehydrogenase, domain 2"/>
    <property type="match status" value="1"/>
</dbReference>
<keyword evidence="7" id="KW-1185">Reference proteome</keyword>
<dbReference type="Gene3D" id="3.40.50.720">
    <property type="entry name" value="NAD(P)-binding Rossmann-like Domain"/>
    <property type="match status" value="1"/>
</dbReference>
<evidence type="ECO:0000259" key="5">
    <source>
        <dbReference type="Pfam" id="PF14833"/>
    </source>
</evidence>
<protein>
    <submittedName>
        <fullName evidence="6">3-hydroxyisobutyrate dehydrogenase</fullName>
        <ecNumber evidence="6">1.1.1.31</ecNumber>
    </submittedName>
</protein>
<keyword evidence="3" id="KW-0520">NAD</keyword>
<dbReference type="Proteomes" id="UP001519290">
    <property type="component" value="Unassembled WGS sequence"/>
</dbReference>
<dbReference type="InterPro" id="IPR013328">
    <property type="entry name" value="6PGD_dom2"/>
</dbReference>
<gene>
    <name evidence="6" type="ORF">JOF43_000394</name>
</gene>
<feature type="domain" description="3-hydroxyisobutyrate dehydrogenase-like NAD-binding" evidence="5">
    <location>
        <begin position="171"/>
        <end position="292"/>
    </location>
</feature>
<dbReference type="PANTHER" id="PTHR43060">
    <property type="entry name" value="3-HYDROXYISOBUTYRATE DEHYDROGENASE-LIKE 1, MITOCHONDRIAL-RELATED"/>
    <property type="match status" value="1"/>
</dbReference>
<dbReference type="InterPro" id="IPR006115">
    <property type="entry name" value="6PGDH_NADP-bd"/>
</dbReference>
<dbReference type="RefSeq" id="WP_209898345.1">
    <property type="nucleotide sequence ID" value="NZ_BAAAJW010000008.1"/>
</dbReference>
<dbReference type="SUPFAM" id="SSF51735">
    <property type="entry name" value="NAD(P)-binding Rossmann-fold domains"/>
    <property type="match status" value="1"/>
</dbReference>
<dbReference type="InterPro" id="IPR036291">
    <property type="entry name" value="NAD(P)-bd_dom_sf"/>
</dbReference>
<evidence type="ECO:0000256" key="1">
    <source>
        <dbReference type="ARBA" id="ARBA00009080"/>
    </source>
</evidence>
<reference evidence="6 7" key="1">
    <citation type="submission" date="2021-03" db="EMBL/GenBank/DDBJ databases">
        <title>Sequencing the genomes of 1000 actinobacteria strains.</title>
        <authorList>
            <person name="Klenk H.-P."/>
        </authorList>
    </citation>
    <scope>NUCLEOTIDE SEQUENCE [LARGE SCALE GENOMIC DNA]</scope>
    <source>
        <strain evidence="6 7">DSM 14566</strain>
    </source>
</reference>